<dbReference type="GO" id="GO:1903409">
    <property type="term" value="P:reactive oxygen species biosynthetic process"/>
    <property type="evidence" value="ECO:0000318"/>
    <property type="project" value="GO_Central"/>
</dbReference>
<evidence type="ECO:0000256" key="1">
    <source>
        <dbReference type="ARBA" id="ARBA00023180"/>
    </source>
</evidence>
<feature type="signal peptide" evidence="2">
    <location>
        <begin position="1"/>
        <end position="22"/>
    </location>
</feature>
<dbReference type="RefSeq" id="XP_021854277.2">
    <property type="nucleotide sequence ID" value="XM_021998585.2"/>
</dbReference>
<dbReference type="PANTHER" id="PTHR46801">
    <property type="entry name" value="OS06G0309200 PROTEIN"/>
    <property type="match status" value="1"/>
</dbReference>
<dbReference type="KEGG" id="soe:110793683"/>
<dbReference type="Gene3D" id="3.15.10.10">
    <property type="entry name" value="Bactericidal permeability-increasing protein, domain 1"/>
    <property type="match status" value="1"/>
</dbReference>
<dbReference type="InterPro" id="IPR001124">
    <property type="entry name" value="Lipid-bd_serum_glycop_C"/>
</dbReference>
<organism evidence="5 6">
    <name type="scientific">Spinacia oleracea</name>
    <name type="common">Spinach</name>
    <dbReference type="NCBI Taxonomy" id="3562"/>
    <lineage>
        <taxon>Eukaryota</taxon>
        <taxon>Viridiplantae</taxon>
        <taxon>Streptophyta</taxon>
        <taxon>Embryophyta</taxon>
        <taxon>Tracheophyta</taxon>
        <taxon>Spermatophyta</taxon>
        <taxon>Magnoliopsida</taxon>
        <taxon>eudicotyledons</taxon>
        <taxon>Gunneridae</taxon>
        <taxon>Pentapetalae</taxon>
        <taxon>Caryophyllales</taxon>
        <taxon>Chenopodiaceae</taxon>
        <taxon>Chenopodioideae</taxon>
        <taxon>Anserineae</taxon>
        <taxon>Spinacia</taxon>
    </lineage>
</organism>
<dbReference type="InterPro" id="IPR017942">
    <property type="entry name" value="Lipid-bd_serum_glycop_N"/>
</dbReference>
<keyword evidence="5" id="KW-1185">Reference proteome</keyword>
<protein>
    <submittedName>
        <fullName evidence="6">BPI/LBP family protein At1g04970</fullName>
    </submittedName>
</protein>
<evidence type="ECO:0000259" key="3">
    <source>
        <dbReference type="SMART" id="SM00328"/>
    </source>
</evidence>
<dbReference type="PIRSF" id="PIRSF002417">
    <property type="entry name" value="Lipid_binding_protein"/>
    <property type="match status" value="1"/>
</dbReference>
<dbReference type="GO" id="GO:0001530">
    <property type="term" value="F:lipopolysaccharide binding"/>
    <property type="evidence" value="ECO:0000318"/>
    <property type="project" value="GO_Central"/>
</dbReference>
<accession>A0A9R0IRK9</accession>
<dbReference type="InterPro" id="IPR030675">
    <property type="entry name" value="BPI/LBP"/>
</dbReference>
<reference evidence="5" key="1">
    <citation type="journal article" date="2021" name="Nat. Commun.">
        <title>Genomic analyses provide insights into spinach domestication and the genetic basis of agronomic traits.</title>
        <authorList>
            <person name="Cai X."/>
            <person name="Sun X."/>
            <person name="Xu C."/>
            <person name="Sun H."/>
            <person name="Wang X."/>
            <person name="Ge C."/>
            <person name="Zhang Z."/>
            <person name="Wang Q."/>
            <person name="Fei Z."/>
            <person name="Jiao C."/>
            <person name="Wang Q."/>
        </authorList>
    </citation>
    <scope>NUCLEOTIDE SEQUENCE [LARGE SCALE GENOMIC DNA]</scope>
    <source>
        <strain evidence="5">cv. Varoflay</strain>
    </source>
</reference>
<dbReference type="AlphaFoldDB" id="A0A9R0IRK9"/>
<dbReference type="PANTHER" id="PTHR46801:SF2">
    <property type="entry name" value="LIPOPOLYSACCHARIDE-BINDING PROTEIN"/>
    <property type="match status" value="1"/>
</dbReference>
<evidence type="ECO:0000259" key="4">
    <source>
        <dbReference type="SMART" id="SM00329"/>
    </source>
</evidence>
<feature type="domain" description="Lipid-binding serum glycoprotein C-terminal" evidence="4">
    <location>
        <begin position="277"/>
        <end position="475"/>
    </location>
</feature>
<feature type="chain" id="PRO_5047237348" evidence="2">
    <location>
        <begin position="23"/>
        <end position="502"/>
    </location>
</feature>
<sequence length="502" mass="55167">MEAQTLFKFFSFLSLICIISNAQLQSKQDGFISVSISEKGLDFLKDLLTDKAISSLTPLELPPIERTVRILLVGRVKIVLSNIVIYHIDVLSSNVEVDDDEIKITASKATANLSMDWKYTYQNWFVEVSDQGKASVEVEDMEVGLKVSLENQHGGLKLSLLDSKCDVQDVDIKMDGGASWLYQGVVDAFSDHIESAVENAIVKKLNEGISKIGSLLQSLPTEIQVDDTSVLNVTFVGDPILSDSSIGLVINGLFIPSNRALSATYQHRISHASVPCYTPAKMIAMSLHEDVFNSASSVYFNAGLMQWRVNKIPDQSLLNTTEWKEVVPQLYEQFPDARMVLDILVDSPPSVHVFDGGMEATINTDVTVDVVKDGEVIPVACGSVVVSASGSVEISGNNLTGGIELNKFDLSVKWSKIGNLETDMIEPIISEVLKDVLLPHLNLFLIKGFPLPLIHGFTLKDAEIVYSDSMITVCSDVSFTEDNHLLAKYQSISDIFSFLSFM</sequence>
<feature type="domain" description="Lipid-binding serum glycoprotein N-terminal" evidence="3">
    <location>
        <begin position="36"/>
        <end position="259"/>
    </location>
</feature>
<evidence type="ECO:0000313" key="5">
    <source>
        <dbReference type="Proteomes" id="UP000813463"/>
    </source>
</evidence>
<keyword evidence="2" id="KW-0732">Signal</keyword>
<dbReference type="SMART" id="SM00328">
    <property type="entry name" value="BPI1"/>
    <property type="match status" value="1"/>
</dbReference>
<dbReference type="SMART" id="SM00329">
    <property type="entry name" value="BPI2"/>
    <property type="match status" value="1"/>
</dbReference>
<evidence type="ECO:0000313" key="6">
    <source>
        <dbReference type="RefSeq" id="XP_021854277.2"/>
    </source>
</evidence>
<gene>
    <name evidence="6" type="primary">LOC110793683</name>
</gene>
<dbReference type="GO" id="GO:0005615">
    <property type="term" value="C:extracellular space"/>
    <property type="evidence" value="ECO:0007669"/>
    <property type="project" value="InterPro"/>
</dbReference>
<evidence type="ECO:0000256" key="2">
    <source>
        <dbReference type="SAM" id="SignalP"/>
    </source>
</evidence>
<dbReference type="InterPro" id="IPR045897">
    <property type="entry name" value="BPI/LBP_pln"/>
</dbReference>
<dbReference type="Pfam" id="PF01273">
    <property type="entry name" value="LBP_BPI_CETP"/>
    <property type="match status" value="1"/>
</dbReference>
<name>A0A9R0IRK9_SPIOL</name>
<dbReference type="Pfam" id="PF02886">
    <property type="entry name" value="LBP_BPI_CETP_C"/>
    <property type="match status" value="1"/>
</dbReference>
<dbReference type="Gene3D" id="3.15.20.10">
    <property type="entry name" value="Bactericidal permeability-increasing protein, domain 2"/>
    <property type="match status" value="1"/>
</dbReference>
<dbReference type="SUPFAM" id="SSF55394">
    <property type="entry name" value="Bactericidal permeability-increasing protein, BPI"/>
    <property type="match status" value="2"/>
</dbReference>
<proteinExistence type="predicted"/>
<keyword evidence="1" id="KW-0325">Glycoprotein</keyword>
<reference evidence="6" key="2">
    <citation type="submission" date="2025-08" db="UniProtKB">
        <authorList>
            <consortium name="RefSeq"/>
        </authorList>
    </citation>
    <scope>IDENTIFICATION</scope>
    <source>
        <tissue evidence="6">Leaf</tissue>
    </source>
</reference>
<dbReference type="GeneID" id="110793683"/>
<dbReference type="InterPro" id="IPR017943">
    <property type="entry name" value="Bactericidal_perm-incr_a/b_dom"/>
</dbReference>
<dbReference type="Proteomes" id="UP000813463">
    <property type="component" value="Chromosome 4"/>
</dbReference>